<sequence>MISPLAFAGLSLASSFISTYAATPNTFENAGNTLVSAMMMFVGNEDSVYILDKAEANAAQVAGHSAWGAIWDLKSRKSQVMDIKTNSFCAAGMHLPNGSFASFGGNDAVTTGGATGSDKNTDGQTGSWDKLYQDFDGRKSIRIVNPCKYTDNLSGGACGWYDDPSVLSMKKFRWYSTVEPTATGEIVIMGGMVTGGYINRHVPNTDPRLEGGQAEPSYEYYPSRPADPADFQFIINTSGLNAYPHAFLMPSGKIFVQANLSTVLWDHEANIETPLPDMPKGVIRVYPASGGVAMLPMTPANNYSSTIIFCGGTDIPEPQWGDYVGPNGNPWEHPASTDCQRITPEPQDNSAPVYVQDDDMPDGRTMGQIILLPDGKLLMVNGGAKGTAAYASSTPLTPQANMPFGTSLCTDEVLHPALYDPNAPAGSRWSKDNLGSTTIPRLYHSTALLLPDASVLIAGSNPNPDVNIDPATRYKTEYRAEVYYPPYFNASTRPNPQNIPSTLSYGGNYFDILLNKDSYTGTANDAADATKVVILRSGFTTHAMNMGQRLMQLNNTYTVSTNGSITLHVSQPVPNANLFQPGPAFLHVVINGIPSNGKYVIVGTGSVGVQPTVSQQALPDNVRADTSSSTGSPSSGGSTASTNGESKKPSTALIVGSSIAAVAILAIAAMAAVLLRKRRRQASLRGAKSAPYAMEELVPPPMFGHRMRDSQASESTLITPLNPQDKTKGVYGNSDPWDASTTDLQAPYQPYRDNEAGTSRSGSPASFNPYAELERRGH</sequence>
<feature type="transmembrane region" description="Helical" evidence="3">
    <location>
        <begin position="652"/>
        <end position="675"/>
    </location>
</feature>
<dbReference type="InterPro" id="IPR011043">
    <property type="entry name" value="Gal_Oxase/kelch_b-propeller"/>
</dbReference>
<dbReference type="SUPFAM" id="SSF81296">
    <property type="entry name" value="E set domains"/>
    <property type="match status" value="1"/>
</dbReference>
<dbReference type="AlphaFoldDB" id="A0A9P6JWY5"/>
<feature type="compositionally biased region" description="Low complexity" evidence="2">
    <location>
        <begin position="626"/>
        <end position="644"/>
    </location>
</feature>
<organism evidence="7 8">
    <name type="scientific">Crepidotus variabilis</name>
    <dbReference type="NCBI Taxonomy" id="179855"/>
    <lineage>
        <taxon>Eukaryota</taxon>
        <taxon>Fungi</taxon>
        <taxon>Dikarya</taxon>
        <taxon>Basidiomycota</taxon>
        <taxon>Agaricomycotina</taxon>
        <taxon>Agaricomycetes</taxon>
        <taxon>Agaricomycetidae</taxon>
        <taxon>Agaricales</taxon>
        <taxon>Agaricineae</taxon>
        <taxon>Crepidotaceae</taxon>
        <taxon>Crepidotus</taxon>
    </lineage>
</organism>
<evidence type="ECO:0000256" key="3">
    <source>
        <dbReference type="SAM" id="Phobius"/>
    </source>
</evidence>
<dbReference type="Gene3D" id="2.60.40.10">
    <property type="entry name" value="Immunoglobulins"/>
    <property type="match status" value="1"/>
</dbReference>
<gene>
    <name evidence="7" type="ORF">CPB83DRAFT_843637</name>
</gene>
<evidence type="ECO:0000256" key="2">
    <source>
        <dbReference type="SAM" id="MobiDB-lite"/>
    </source>
</evidence>
<feature type="chain" id="PRO_5040189183" evidence="4">
    <location>
        <begin position="22"/>
        <end position="778"/>
    </location>
</feature>
<dbReference type="Gene3D" id="2.130.10.80">
    <property type="entry name" value="Galactose oxidase/kelch, beta-propeller"/>
    <property type="match status" value="1"/>
</dbReference>
<evidence type="ECO:0000256" key="4">
    <source>
        <dbReference type="SAM" id="SignalP"/>
    </source>
</evidence>
<feature type="domain" description="Galactose oxidase-like Early set" evidence="6">
    <location>
        <begin position="493"/>
        <end position="601"/>
    </location>
</feature>
<evidence type="ECO:0000313" key="8">
    <source>
        <dbReference type="Proteomes" id="UP000807306"/>
    </source>
</evidence>
<dbReference type="CDD" id="cd02851">
    <property type="entry name" value="E_set_GO_C"/>
    <property type="match status" value="1"/>
</dbReference>
<dbReference type="Proteomes" id="UP000807306">
    <property type="component" value="Unassembled WGS sequence"/>
</dbReference>
<feature type="compositionally biased region" description="Polar residues" evidence="2">
    <location>
        <begin position="712"/>
        <end position="724"/>
    </location>
</feature>
<accession>A0A9P6JWY5</accession>
<comment type="caution">
    <text evidence="7">The sequence shown here is derived from an EMBL/GenBank/DDBJ whole genome shotgun (WGS) entry which is preliminary data.</text>
</comment>
<dbReference type="InterPro" id="IPR037293">
    <property type="entry name" value="Gal_Oxidase_central_sf"/>
</dbReference>
<keyword evidence="3" id="KW-0812">Transmembrane</keyword>
<dbReference type="OrthoDB" id="2019572at2759"/>
<evidence type="ECO:0000256" key="1">
    <source>
        <dbReference type="ARBA" id="ARBA00022729"/>
    </source>
</evidence>
<protein>
    <submittedName>
        <fullName evidence="7">Copper radical oxidase</fullName>
    </submittedName>
</protein>
<dbReference type="InterPro" id="IPR014756">
    <property type="entry name" value="Ig_E-set"/>
</dbReference>
<dbReference type="SUPFAM" id="SSF50965">
    <property type="entry name" value="Galactose oxidase, central domain"/>
    <property type="match status" value="1"/>
</dbReference>
<dbReference type="InterPro" id="IPR009880">
    <property type="entry name" value="Glyoxal_oxidase_N"/>
</dbReference>
<dbReference type="PANTHER" id="PTHR32208">
    <property type="entry name" value="SECRETED PROTEIN-RELATED"/>
    <property type="match status" value="1"/>
</dbReference>
<dbReference type="EMBL" id="MU157825">
    <property type="protein sequence ID" value="KAF9535190.1"/>
    <property type="molecule type" value="Genomic_DNA"/>
</dbReference>
<dbReference type="InterPro" id="IPR013783">
    <property type="entry name" value="Ig-like_fold"/>
</dbReference>
<feature type="region of interest" description="Disordered" evidence="2">
    <location>
        <begin position="701"/>
        <end position="778"/>
    </location>
</feature>
<dbReference type="Pfam" id="PF09118">
    <property type="entry name" value="GO-like_E_set"/>
    <property type="match status" value="1"/>
</dbReference>
<keyword evidence="8" id="KW-1185">Reference proteome</keyword>
<dbReference type="Pfam" id="PF07250">
    <property type="entry name" value="Glyoxal_oxid_N"/>
    <property type="match status" value="1"/>
</dbReference>
<reference evidence="7" key="1">
    <citation type="submission" date="2020-11" db="EMBL/GenBank/DDBJ databases">
        <authorList>
            <consortium name="DOE Joint Genome Institute"/>
            <person name="Ahrendt S."/>
            <person name="Riley R."/>
            <person name="Andreopoulos W."/>
            <person name="Labutti K."/>
            <person name="Pangilinan J."/>
            <person name="Ruiz-Duenas F.J."/>
            <person name="Barrasa J.M."/>
            <person name="Sanchez-Garcia M."/>
            <person name="Camarero S."/>
            <person name="Miyauchi S."/>
            <person name="Serrano A."/>
            <person name="Linde D."/>
            <person name="Babiker R."/>
            <person name="Drula E."/>
            <person name="Ayuso-Fernandez I."/>
            <person name="Pacheco R."/>
            <person name="Padilla G."/>
            <person name="Ferreira P."/>
            <person name="Barriuso J."/>
            <person name="Kellner H."/>
            <person name="Castanera R."/>
            <person name="Alfaro M."/>
            <person name="Ramirez L."/>
            <person name="Pisabarro A.G."/>
            <person name="Kuo A."/>
            <person name="Tritt A."/>
            <person name="Lipzen A."/>
            <person name="He G."/>
            <person name="Yan M."/>
            <person name="Ng V."/>
            <person name="Cullen D."/>
            <person name="Martin F."/>
            <person name="Rosso M.-N."/>
            <person name="Henrissat B."/>
            <person name="Hibbett D."/>
            <person name="Martinez A.T."/>
            <person name="Grigoriev I.V."/>
        </authorList>
    </citation>
    <scope>NUCLEOTIDE SEQUENCE</scope>
    <source>
        <strain evidence="7">CBS 506.95</strain>
    </source>
</reference>
<keyword evidence="1 4" id="KW-0732">Signal</keyword>
<feature type="region of interest" description="Disordered" evidence="2">
    <location>
        <begin position="620"/>
        <end position="649"/>
    </location>
</feature>
<name>A0A9P6JWY5_9AGAR</name>
<evidence type="ECO:0000259" key="6">
    <source>
        <dbReference type="Pfam" id="PF09118"/>
    </source>
</evidence>
<keyword evidence="3" id="KW-0472">Membrane</keyword>
<dbReference type="InterPro" id="IPR015202">
    <property type="entry name" value="GO-like_E_set"/>
</dbReference>
<proteinExistence type="predicted"/>
<feature type="signal peptide" evidence="4">
    <location>
        <begin position="1"/>
        <end position="21"/>
    </location>
</feature>
<dbReference type="PANTHER" id="PTHR32208:SF21">
    <property type="entry name" value="LOW QUALITY PROTEIN: ALDEHYDE OXIDASE GLOX-LIKE"/>
    <property type="match status" value="1"/>
</dbReference>
<keyword evidence="3" id="KW-1133">Transmembrane helix</keyword>
<evidence type="ECO:0000313" key="7">
    <source>
        <dbReference type="EMBL" id="KAF9535190.1"/>
    </source>
</evidence>
<feature type="compositionally biased region" description="Polar residues" evidence="2">
    <location>
        <begin position="756"/>
        <end position="766"/>
    </location>
</feature>
<feature type="domain" description="Glyoxal oxidase N-terminal" evidence="5">
    <location>
        <begin position="201"/>
        <end position="487"/>
    </location>
</feature>
<evidence type="ECO:0000259" key="5">
    <source>
        <dbReference type="Pfam" id="PF07250"/>
    </source>
</evidence>